<keyword evidence="3" id="KW-0418">Kinase</keyword>
<dbReference type="AlphaFoldDB" id="A9UW26"/>
<evidence type="ECO:0000256" key="2">
    <source>
        <dbReference type="ARBA" id="ARBA00022741"/>
    </source>
</evidence>
<dbReference type="InterPro" id="IPR011009">
    <property type="entry name" value="Kinase-like_dom_sf"/>
</dbReference>
<dbReference type="InterPro" id="IPR015433">
    <property type="entry name" value="PI3/4_kinase"/>
</dbReference>
<proteinExistence type="predicted"/>
<organism evidence="6 7">
    <name type="scientific">Monosiga brevicollis</name>
    <name type="common">Choanoflagellate</name>
    <dbReference type="NCBI Taxonomy" id="81824"/>
    <lineage>
        <taxon>Eukaryota</taxon>
        <taxon>Choanoflagellata</taxon>
        <taxon>Craspedida</taxon>
        <taxon>Salpingoecidae</taxon>
        <taxon>Monosiga</taxon>
    </lineage>
</organism>
<dbReference type="GO" id="GO:0016301">
    <property type="term" value="F:kinase activity"/>
    <property type="evidence" value="ECO:0007669"/>
    <property type="project" value="UniProtKB-KW"/>
</dbReference>
<sequence length="242" mass="27081">MQRLWHEEGLDLHLIPYGCVATSTLSGLIEIVPYARTVASIQKAAGGSFSAFAEEPILDWLRSECLNSEEMLQAARNKFTVSCAGYCVATYVLGIGDRHNDNICVTPSGDFFHIDFGHFLGNIKTKFGVKRERAPFVLTPDFVFVIGGQESREFDGFIKICVQAYLVLRRHAQLLISLFAMMLSTGIPELQHETDIAYLRRSLNLDAPSEAQAAADFKELIYSCLKLSWTTQVNFLMHNLAH</sequence>
<dbReference type="RefSeq" id="XP_001744540.1">
    <property type="nucleotide sequence ID" value="XM_001744488.1"/>
</dbReference>
<evidence type="ECO:0000256" key="1">
    <source>
        <dbReference type="ARBA" id="ARBA00022679"/>
    </source>
</evidence>
<feature type="domain" description="PI3K/PI4K catalytic" evidence="5">
    <location>
        <begin position="1"/>
        <end position="229"/>
    </location>
</feature>
<dbReference type="GeneID" id="5889693"/>
<dbReference type="PANTHER" id="PTHR10048">
    <property type="entry name" value="PHOSPHATIDYLINOSITOL KINASE"/>
    <property type="match status" value="1"/>
</dbReference>
<evidence type="ECO:0000313" key="7">
    <source>
        <dbReference type="Proteomes" id="UP000001357"/>
    </source>
</evidence>
<keyword evidence="2" id="KW-0547">Nucleotide-binding</keyword>
<dbReference type="InterPro" id="IPR036940">
    <property type="entry name" value="PI3/4_kinase_cat_sf"/>
</dbReference>
<accession>A9UW26</accession>
<dbReference type="GO" id="GO:0005524">
    <property type="term" value="F:ATP binding"/>
    <property type="evidence" value="ECO:0007669"/>
    <property type="project" value="UniProtKB-KW"/>
</dbReference>
<dbReference type="EMBL" id="CH991547">
    <property type="protein sequence ID" value="EDQ90489.1"/>
    <property type="molecule type" value="Genomic_DNA"/>
</dbReference>
<dbReference type="Pfam" id="PF00454">
    <property type="entry name" value="PI3_PI4_kinase"/>
    <property type="match status" value="1"/>
</dbReference>
<keyword evidence="7" id="KW-1185">Reference proteome</keyword>
<dbReference type="Gene3D" id="3.30.1010.10">
    <property type="entry name" value="Phosphatidylinositol 3-kinase Catalytic Subunit, Chain A, domain 4"/>
    <property type="match status" value="1"/>
</dbReference>
<reference evidence="6 7" key="1">
    <citation type="journal article" date="2008" name="Nature">
        <title>The genome of the choanoflagellate Monosiga brevicollis and the origin of metazoans.</title>
        <authorList>
            <consortium name="JGI Sequencing"/>
            <person name="King N."/>
            <person name="Westbrook M.J."/>
            <person name="Young S.L."/>
            <person name="Kuo A."/>
            <person name="Abedin M."/>
            <person name="Chapman J."/>
            <person name="Fairclough S."/>
            <person name="Hellsten U."/>
            <person name="Isogai Y."/>
            <person name="Letunic I."/>
            <person name="Marr M."/>
            <person name="Pincus D."/>
            <person name="Putnam N."/>
            <person name="Rokas A."/>
            <person name="Wright K.J."/>
            <person name="Zuzow R."/>
            <person name="Dirks W."/>
            <person name="Good M."/>
            <person name="Goodstein D."/>
            <person name="Lemons D."/>
            <person name="Li W."/>
            <person name="Lyons J.B."/>
            <person name="Morris A."/>
            <person name="Nichols S."/>
            <person name="Richter D.J."/>
            <person name="Salamov A."/>
            <person name="Bork P."/>
            <person name="Lim W.A."/>
            <person name="Manning G."/>
            <person name="Miller W.T."/>
            <person name="McGinnis W."/>
            <person name="Shapiro H."/>
            <person name="Tjian R."/>
            <person name="Grigoriev I.V."/>
            <person name="Rokhsar D."/>
        </authorList>
    </citation>
    <scope>NUCLEOTIDE SEQUENCE [LARGE SCALE GENOMIC DNA]</scope>
    <source>
        <strain evidence="7">MX1 / ATCC 50154</strain>
    </source>
</reference>
<gene>
    <name evidence="6" type="primary">PI3K-CA_gamma</name>
    <name evidence="6" type="ORF">MONBRDRAFT_7146</name>
</gene>
<dbReference type="Proteomes" id="UP000001357">
    <property type="component" value="Unassembled WGS sequence"/>
</dbReference>
<dbReference type="SMART" id="SM00146">
    <property type="entry name" value="PI3Kc"/>
    <property type="match status" value="1"/>
</dbReference>
<evidence type="ECO:0000313" key="6">
    <source>
        <dbReference type="EMBL" id="EDQ90489.1"/>
    </source>
</evidence>
<dbReference type="PROSITE" id="PS00916">
    <property type="entry name" value="PI3_4_KINASE_2"/>
    <property type="match status" value="1"/>
</dbReference>
<dbReference type="InParanoid" id="A9UW26"/>
<dbReference type="GO" id="GO:0046854">
    <property type="term" value="P:phosphatidylinositol phosphate biosynthetic process"/>
    <property type="evidence" value="ECO:0007669"/>
    <property type="project" value="InterPro"/>
</dbReference>
<name>A9UW26_MONBE</name>
<evidence type="ECO:0000256" key="3">
    <source>
        <dbReference type="ARBA" id="ARBA00022777"/>
    </source>
</evidence>
<keyword evidence="1" id="KW-0808">Transferase</keyword>
<dbReference type="OMA" id="HETDIAY"/>
<dbReference type="InterPro" id="IPR018936">
    <property type="entry name" value="PI3/4_kinase_CS"/>
</dbReference>
<dbReference type="FunFam" id="1.10.1070.11:FF:000001">
    <property type="entry name" value="Phosphatidylinositol 4,5-bisphosphate 3-kinase catalytic subunit"/>
    <property type="match status" value="1"/>
</dbReference>
<dbReference type="PROSITE" id="PS50290">
    <property type="entry name" value="PI3_4_KINASE_3"/>
    <property type="match status" value="1"/>
</dbReference>
<protein>
    <submittedName>
        <fullName evidence="6">PI3K-CA gamma</fullName>
    </submittedName>
</protein>
<dbReference type="KEGG" id="mbr:MONBRDRAFT_7146"/>
<dbReference type="InterPro" id="IPR000403">
    <property type="entry name" value="PI3/4_kinase_cat_dom"/>
</dbReference>
<dbReference type="Gene3D" id="1.10.1070.11">
    <property type="entry name" value="Phosphatidylinositol 3-/4-kinase, catalytic domain"/>
    <property type="match status" value="1"/>
</dbReference>
<evidence type="ECO:0000259" key="5">
    <source>
        <dbReference type="PROSITE" id="PS50290"/>
    </source>
</evidence>
<evidence type="ECO:0000256" key="4">
    <source>
        <dbReference type="ARBA" id="ARBA00022840"/>
    </source>
</evidence>
<keyword evidence="4" id="KW-0067">ATP-binding</keyword>
<dbReference type="STRING" id="81824.A9UW26"/>
<dbReference type="SUPFAM" id="SSF56112">
    <property type="entry name" value="Protein kinase-like (PK-like)"/>
    <property type="match status" value="1"/>
</dbReference>
<dbReference type="eggNOG" id="KOG0904">
    <property type="taxonomic scope" value="Eukaryota"/>
</dbReference>
<dbReference type="PANTHER" id="PTHR10048:SF14">
    <property type="entry name" value="LD28067P"/>
    <property type="match status" value="1"/>
</dbReference>